<evidence type="ECO:0000313" key="5">
    <source>
        <dbReference type="EMBL" id="CAJ42326.1"/>
    </source>
</evidence>
<dbReference type="InterPro" id="IPR000792">
    <property type="entry name" value="Tscrpt_reg_LuxR_C"/>
</dbReference>
<dbReference type="PROSITE" id="PS50110">
    <property type="entry name" value="RESPONSE_REGULATORY"/>
    <property type="match status" value="1"/>
</dbReference>
<dbReference type="AlphaFoldDB" id="Q2PA01"/>
<protein>
    <submittedName>
        <fullName evidence="5">Transcriptional regulator</fullName>
    </submittedName>
</protein>
<dbReference type="InterPro" id="IPR001789">
    <property type="entry name" value="Sig_transdc_resp-reg_receiver"/>
</dbReference>
<dbReference type="InterPro" id="IPR039420">
    <property type="entry name" value="WalR-like"/>
</dbReference>
<dbReference type="SMART" id="SM00421">
    <property type="entry name" value="HTH_LUXR"/>
    <property type="match status" value="1"/>
</dbReference>
<dbReference type="EMBL" id="AM156932">
    <property type="protein sequence ID" value="CAJ42326.1"/>
    <property type="molecule type" value="Genomic_DNA"/>
</dbReference>
<dbReference type="CDD" id="cd06170">
    <property type="entry name" value="LuxR_C_like"/>
    <property type="match status" value="1"/>
</dbReference>
<accession>Q2PA01</accession>
<dbReference type="PRINTS" id="PR00038">
    <property type="entry name" value="HTHLUXR"/>
</dbReference>
<proteinExistence type="predicted"/>
<reference evidence="5" key="1">
    <citation type="journal article" date="2006" name="Appl. Environ. Microbiol.">
        <title>Isolation, characterization, and heterologous expression of the biosynthesis gene cluster for the antitumor anthracycline steffimycin.</title>
        <authorList>
            <person name="Gullon S."/>
            <person name="Olano C."/>
            <person name="Abdelfattah M.S."/>
            <person name="Brana A.F."/>
            <person name="Rohr J."/>
            <person name="Mendez C."/>
            <person name="Salas J.A."/>
        </authorList>
    </citation>
    <scope>NUCLEOTIDE SEQUENCE</scope>
    <source>
        <strain evidence="5">NRRL 3193</strain>
    </source>
</reference>
<evidence type="ECO:0000256" key="1">
    <source>
        <dbReference type="ARBA" id="ARBA00023125"/>
    </source>
</evidence>
<dbReference type="PANTHER" id="PTHR43214:SF42">
    <property type="entry name" value="TRANSCRIPTIONAL REGULATORY PROTEIN DESR"/>
    <property type="match status" value="1"/>
</dbReference>
<dbReference type="GO" id="GO:0006355">
    <property type="term" value="P:regulation of DNA-templated transcription"/>
    <property type="evidence" value="ECO:0007669"/>
    <property type="project" value="InterPro"/>
</dbReference>
<sequence>MVRVLIAEEMPMIRGALVALLSKEPDMHVVAEVGRRELVTSVALASSPHVAILNTGGIEIAPELRQKAPDINLLVVAEKAQPRLLRQALSAQVSGVILEEEPPTQLAEAVRKVAAGERIINSKLALKALDADETPLTGRELDVLRLFASGLGPGDIARFLSLQVGTVRNYLTTIVSKLGARNRVDALRIAGQAGWL</sequence>
<dbReference type="GO" id="GO:0003677">
    <property type="term" value="F:DNA binding"/>
    <property type="evidence" value="ECO:0007669"/>
    <property type="project" value="UniProtKB-KW"/>
</dbReference>
<evidence type="ECO:0000259" key="3">
    <source>
        <dbReference type="PROSITE" id="PS50043"/>
    </source>
</evidence>
<organism evidence="5">
    <name type="scientific">Streptomyces steffisburgensis</name>
    <dbReference type="NCBI Taxonomy" id="68271"/>
    <lineage>
        <taxon>Bacteria</taxon>
        <taxon>Bacillati</taxon>
        <taxon>Actinomycetota</taxon>
        <taxon>Actinomycetes</taxon>
        <taxon>Kitasatosporales</taxon>
        <taxon>Streptomycetaceae</taxon>
        <taxon>Streptomyces</taxon>
    </lineage>
</organism>
<feature type="domain" description="Response regulatory" evidence="4">
    <location>
        <begin position="3"/>
        <end position="114"/>
    </location>
</feature>
<dbReference type="PROSITE" id="PS50043">
    <property type="entry name" value="HTH_LUXR_2"/>
    <property type="match status" value="1"/>
</dbReference>
<gene>
    <name evidence="5" type="primary">stfRII</name>
</gene>
<dbReference type="InterPro" id="IPR016032">
    <property type="entry name" value="Sig_transdc_resp-reg_C-effctor"/>
</dbReference>
<dbReference type="SUPFAM" id="SSF46894">
    <property type="entry name" value="C-terminal effector domain of the bipartite response regulators"/>
    <property type="match status" value="1"/>
</dbReference>
<keyword evidence="1" id="KW-0238">DNA-binding</keyword>
<feature type="domain" description="HTH luxR-type" evidence="3">
    <location>
        <begin position="129"/>
        <end position="194"/>
    </location>
</feature>
<dbReference type="Gene3D" id="3.40.50.2300">
    <property type="match status" value="1"/>
</dbReference>
<dbReference type="SUPFAM" id="SSF52172">
    <property type="entry name" value="CheY-like"/>
    <property type="match status" value="1"/>
</dbReference>
<dbReference type="GO" id="GO:0000160">
    <property type="term" value="P:phosphorelay signal transduction system"/>
    <property type="evidence" value="ECO:0007669"/>
    <property type="project" value="InterPro"/>
</dbReference>
<dbReference type="PANTHER" id="PTHR43214">
    <property type="entry name" value="TWO-COMPONENT RESPONSE REGULATOR"/>
    <property type="match status" value="1"/>
</dbReference>
<evidence type="ECO:0000259" key="4">
    <source>
        <dbReference type="PROSITE" id="PS50110"/>
    </source>
</evidence>
<dbReference type="Pfam" id="PF00196">
    <property type="entry name" value="GerE"/>
    <property type="match status" value="1"/>
</dbReference>
<name>Q2PA01_9ACTN</name>
<dbReference type="InterPro" id="IPR011006">
    <property type="entry name" value="CheY-like_superfamily"/>
</dbReference>
<evidence type="ECO:0000256" key="2">
    <source>
        <dbReference type="PROSITE-ProRule" id="PRU00169"/>
    </source>
</evidence>
<comment type="caution">
    <text evidence="2">Lacks conserved residue(s) required for the propagation of feature annotation.</text>
</comment>